<proteinExistence type="predicted"/>
<evidence type="ECO:0000313" key="1">
    <source>
        <dbReference type="Proteomes" id="UP000000437"/>
    </source>
</evidence>
<name>A0AC58JUP4_DANRE</name>
<protein>
    <submittedName>
        <fullName evidence="2">Protein FAM13A-like</fullName>
    </submittedName>
</protein>
<organism evidence="1 2">
    <name type="scientific">Danio rerio</name>
    <name type="common">Zebrafish</name>
    <name type="synonym">Brachydanio rerio</name>
    <dbReference type="NCBI Taxonomy" id="7955"/>
    <lineage>
        <taxon>Eukaryota</taxon>
        <taxon>Metazoa</taxon>
        <taxon>Chordata</taxon>
        <taxon>Craniata</taxon>
        <taxon>Vertebrata</taxon>
        <taxon>Euteleostomi</taxon>
        <taxon>Actinopterygii</taxon>
        <taxon>Neopterygii</taxon>
        <taxon>Teleostei</taxon>
        <taxon>Ostariophysi</taxon>
        <taxon>Cypriniformes</taxon>
        <taxon>Danionidae</taxon>
        <taxon>Danioninae</taxon>
        <taxon>Danio</taxon>
    </lineage>
</organism>
<keyword evidence="1" id="KW-1185">Reference proteome</keyword>
<dbReference type="RefSeq" id="XP_073810194.1">
    <property type="nucleotide sequence ID" value="XM_073954093.1"/>
</dbReference>
<sequence>MGVLSVCEETPSKVFGVPLPHLRKTGQMRQGLPLLLTHLVGFLEKHGLSTSGLFRVDGAIVRLYELRRCFDRGGFPELNSEDVHSSASVLKHFLKLLPGGLIPAPLMIELLKVFRMFKLSKRHRAVKKILDSLPEENFNLLCYLVFFLSHVAAERGVNRMSTTNLSLVFGPIIFHVPQGPTMLEEQEMWISFTEYMLDNLKHLLPNMYTYESASNSPAVNVFEAGGDSTIECVQQLPLTETRSKSPKFGRLGRLRRRITHFWRKCTGKVEAIEESYVAGDGLQQSQQTVRFTGRE</sequence>
<accession>A0AC58JUP4</accession>
<evidence type="ECO:0000313" key="2">
    <source>
        <dbReference type="RefSeq" id="XP_073810194.1"/>
    </source>
</evidence>
<reference evidence="2" key="1">
    <citation type="submission" date="2025-08" db="UniProtKB">
        <authorList>
            <consortium name="RefSeq"/>
        </authorList>
    </citation>
    <scope>IDENTIFICATION</scope>
    <source>
        <strain evidence="2">Tuebingen</strain>
        <tissue evidence="2">Fibroblasts and whole tissue</tissue>
    </source>
</reference>
<gene>
    <name evidence="2" type="primary">LOC137490209</name>
</gene>
<dbReference type="Proteomes" id="UP000000437">
    <property type="component" value="Chromosome 6"/>
</dbReference>